<dbReference type="AlphaFoldDB" id="A0A6M3LJ12"/>
<accession>A0A6M3LJ12</accession>
<sequence length="106" mass="12172">MCLFKKKTLDIIPGQVDVIPGCDPSEKWLNGEMPSMDIEELIDHLDFRSSIHETYYGYVVQGILSPSSGYGDANFHLWAIEGYSNCTFYLKLLQEKRHDQIRADNN</sequence>
<reference evidence="1" key="1">
    <citation type="submission" date="2020-03" db="EMBL/GenBank/DDBJ databases">
        <title>The deep terrestrial virosphere.</title>
        <authorList>
            <person name="Holmfeldt K."/>
            <person name="Nilsson E."/>
            <person name="Simone D."/>
            <person name="Lopez-Fernandez M."/>
            <person name="Wu X."/>
            <person name="de Brujin I."/>
            <person name="Lundin D."/>
            <person name="Andersson A."/>
            <person name="Bertilsson S."/>
            <person name="Dopson M."/>
        </authorList>
    </citation>
    <scope>NUCLEOTIDE SEQUENCE</scope>
    <source>
        <strain evidence="1">MM415B04187</strain>
    </source>
</reference>
<organism evidence="1">
    <name type="scientific">viral metagenome</name>
    <dbReference type="NCBI Taxonomy" id="1070528"/>
    <lineage>
        <taxon>unclassified sequences</taxon>
        <taxon>metagenomes</taxon>
        <taxon>organismal metagenomes</taxon>
    </lineage>
</organism>
<dbReference type="EMBL" id="MT143158">
    <property type="protein sequence ID" value="QJA93552.1"/>
    <property type="molecule type" value="Genomic_DNA"/>
</dbReference>
<protein>
    <submittedName>
        <fullName evidence="1">Uncharacterized protein</fullName>
    </submittedName>
</protein>
<gene>
    <name evidence="1" type="ORF">MM415B04187_0005</name>
</gene>
<name>A0A6M3LJ12_9ZZZZ</name>
<evidence type="ECO:0000313" key="1">
    <source>
        <dbReference type="EMBL" id="QJA93552.1"/>
    </source>
</evidence>
<proteinExistence type="predicted"/>